<accession>C6HGD0</accession>
<dbReference type="OrthoDB" id="77878at2759"/>
<dbReference type="HOGENOM" id="CLU_1586022_0_0_1"/>
<protein>
    <submittedName>
        <fullName evidence="1">Indole-diterpene biosynthesis protein PaxU</fullName>
    </submittedName>
</protein>
<sequence length="168" mass="19145">MVPVAWRHGNTRETGHKMVDLVEHFEFPEPGPTTREGIAYPEAIIAMASNTTSGSSPERFDEIFSSFTKLSHTIYIRDKPTSASPSPESPRETICLLFWMDAQPRHTAKYVNEYIKVLPNALIICMRTLSTDLLFRGSKKSHRLRVVPLRSWPTRPPCHRQGVFIRAP</sequence>
<dbReference type="EMBL" id="GG692426">
    <property type="protein sequence ID" value="EER40432.1"/>
    <property type="molecule type" value="Genomic_DNA"/>
</dbReference>
<evidence type="ECO:0000313" key="2">
    <source>
        <dbReference type="Proteomes" id="UP000002624"/>
    </source>
</evidence>
<dbReference type="eggNOG" id="KOG2521">
    <property type="taxonomic scope" value="Eukaryota"/>
</dbReference>
<reference evidence="2" key="1">
    <citation type="submission" date="2009-05" db="EMBL/GenBank/DDBJ databases">
        <title>The genome sequence of Ajellomyces capsulatus strain H143.</title>
        <authorList>
            <person name="Champion M."/>
            <person name="Cuomo C.A."/>
            <person name="Ma L.-J."/>
            <person name="Henn M.R."/>
            <person name="Sil A."/>
            <person name="Goldman B."/>
            <person name="Young S.K."/>
            <person name="Kodira C.D."/>
            <person name="Zeng Q."/>
            <person name="Koehrsen M."/>
            <person name="Alvarado L."/>
            <person name="Berlin A.M."/>
            <person name="Borenstein D."/>
            <person name="Chen Z."/>
            <person name="Engels R."/>
            <person name="Freedman E."/>
            <person name="Gellesch M."/>
            <person name="Goldberg J."/>
            <person name="Griggs A."/>
            <person name="Gujja S."/>
            <person name="Heiman D.I."/>
            <person name="Hepburn T.A."/>
            <person name="Howarth C."/>
            <person name="Jen D."/>
            <person name="Larson L."/>
            <person name="Lewis B."/>
            <person name="Mehta T."/>
            <person name="Park D."/>
            <person name="Pearson M."/>
            <person name="Roberts A."/>
            <person name="Saif S."/>
            <person name="Shea T.D."/>
            <person name="Shenoy N."/>
            <person name="Sisk P."/>
            <person name="Stolte C."/>
            <person name="Sykes S."/>
            <person name="Walk T."/>
            <person name="White J."/>
            <person name="Yandava C."/>
            <person name="Klein B."/>
            <person name="McEwen J.G."/>
            <person name="Puccia R."/>
            <person name="Goldman G.H."/>
            <person name="Felipe M.S."/>
            <person name="Nino-Vega G."/>
            <person name="San-Blas G."/>
            <person name="Taylor J.W."/>
            <person name="Mendoza L."/>
            <person name="Galagan J.E."/>
            <person name="Nusbaum C."/>
            <person name="Birren B.W."/>
        </authorList>
    </citation>
    <scope>NUCLEOTIDE SEQUENCE [LARGE SCALE GENOMIC DNA]</scope>
    <source>
        <strain evidence="2">H143</strain>
    </source>
</reference>
<dbReference type="Proteomes" id="UP000002624">
    <property type="component" value="Unassembled WGS sequence"/>
</dbReference>
<organism evidence="1 2">
    <name type="scientific">Ajellomyces capsulatus (strain H143)</name>
    <name type="common">Darling's disease fungus</name>
    <name type="synonym">Histoplasma capsulatum</name>
    <dbReference type="NCBI Taxonomy" id="544712"/>
    <lineage>
        <taxon>Eukaryota</taxon>
        <taxon>Fungi</taxon>
        <taxon>Dikarya</taxon>
        <taxon>Ascomycota</taxon>
        <taxon>Pezizomycotina</taxon>
        <taxon>Eurotiomycetes</taxon>
        <taxon>Eurotiomycetidae</taxon>
        <taxon>Onygenales</taxon>
        <taxon>Ajellomycetaceae</taxon>
        <taxon>Histoplasma</taxon>
    </lineage>
</organism>
<name>C6HGD0_AJECH</name>
<dbReference type="AlphaFoldDB" id="C6HGD0"/>
<dbReference type="VEuPathDB" id="FungiDB:HCDG_05021"/>
<gene>
    <name evidence="1" type="ORF">HCDG_05021</name>
</gene>
<evidence type="ECO:0000313" key="1">
    <source>
        <dbReference type="EMBL" id="EER40432.1"/>
    </source>
</evidence>
<proteinExistence type="predicted"/>